<dbReference type="EMBL" id="GEBQ01031116">
    <property type="protein sequence ID" value="JAT08861.1"/>
    <property type="molecule type" value="Transcribed_RNA"/>
</dbReference>
<evidence type="ECO:0000313" key="3">
    <source>
        <dbReference type="EMBL" id="JAT08861.1"/>
    </source>
</evidence>
<accession>A0A1B6KBP1</accession>
<feature type="transmembrane region" description="Helical" evidence="2">
    <location>
        <begin position="26"/>
        <end position="46"/>
    </location>
</feature>
<reference evidence="3" key="1">
    <citation type="submission" date="2015-11" db="EMBL/GenBank/DDBJ databases">
        <title>De novo transcriptome assembly of four potential Pierce s Disease insect vectors from Arizona vineyards.</title>
        <authorList>
            <person name="Tassone E.E."/>
        </authorList>
    </citation>
    <scope>NUCLEOTIDE SEQUENCE</scope>
</reference>
<evidence type="ECO:0000256" key="1">
    <source>
        <dbReference type="SAM" id="MobiDB-lite"/>
    </source>
</evidence>
<dbReference type="AlphaFoldDB" id="A0A1B6KBP1"/>
<name>A0A1B6KBP1_9HEMI</name>
<protein>
    <submittedName>
        <fullName evidence="3">Uncharacterized protein</fullName>
    </submittedName>
</protein>
<gene>
    <name evidence="3" type="ORF">g.16289</name>
</gene>
<evidence type="ECO:0000256" key="2">
    <source>
        <dbReference type="SAM" id="Phobius"/>
    </source>
</evidence>
<keyword evidence="2" id="KW-0812">Transmembrane</keyword>
<keyword evidence="2" id="KW-1133">Transmembrane helix</keyword>
<proteinExistence type="predicted"/>
<sequence>VAPQDLSGLGAVSHLKAFCERGQEPVSWMILGVLAVGILMSVLFLLTVGGGIIEGLICTNSSTKEIQVQTVRLDRLPLDRPQDHAEETTLFNDSEESDPWHPGRLRLRKER</sequence>
<feature type="region of interest" description="Disordered" evidence="1">
    <location>
        <begin position="87"/>
        <end position="111"/>
    </location>
</feature>
<keyword evidence="2" id="KW-0472">Membrane</keyword>
<feature type="non-terminal residue" evidence="3">
    <location>
        <position position="1"/>
    </location>
</feature>
<organism evidence="3">
    <name type="scientific">Graphocephala atropunctata</name>
    <dbReference type="NCBI Taxonomy" id="36148"/>
    <lineage>
        <taxon>Eukaryota</taxon>
        <taxon>Metazoa</taxon>
        <taxon>Ecdysozoa</taxon>
        <taxon>Arthropoda</taxon>
        <taxon>Hexapoda</taxon>
        <taxon>Insecta</taxon>
        <taxon>Pterygota</taxon>
        <taxon>Neoptera</taxon>
        <taxon>Paraneoptera</taxon>
        <taxon>Hemiptera</taxon>
        <taxon>Auchenorrhyncha</taxon>
        <taxon>Membracoidea</taxon>
        <taxon>Cicadellidae</taxon>
        <taxon>Cicadellinae</taxon>
        <taxon>Cicadellini</taxon>
        <taxon>Graphocephala</taxon>
    </lineage>
</organism>